<keyword evidence="5" id="KW-0175">Coiled coil</keyword>
<dbReference type="GO" id="GO:0005829">
    <property type="term" value="C:cytosol"/>
    <property type="evidence" value="ECO:0007669"/>
    <property type="project" value="TreeGrafter"/>
</dbReference>
<comment type="caution">
    <text evidence="7">The sequence shown here is derived from an EMBL/GenBank/DDBJ whole genome shotgun (WGS) entry which is preliminary data.</text>
</comment>
<dbReference type="InterPro" id="IPR000719">
    <property type="entry name" value="Prot_kinase_dom"/>
</dbReference>
<gene>
    <name evidence="7" type="ORF">EZS28_036003</name>
</gene>
<dbReference type="Gene3D" id="1.10.510.10">
    <property type="entry name" value="Transferase(Phosphotransferase) domain 1"/>
    <property type="match status" value="1"/>
</dbReference>
<dbReference type="PANTHER" id="PTHR24348:SF22">
    <property type="entry name" value="NON-SPECIFIC SERINE_THREONINE PROTEIN KINASE"/>
    <property type="match status" value="1"/>
</dbReference>
<dbReference type="PROSITE" id="PS50011">
    <property type="entry name" value="PROTEIN_KINASE_DOM"/>
    <property type="match status" value="1"/>
</dbReference>
<accession>A0A5J4UE82</accession>
<dbReference type="SMART" id="SM00220">
    <property type="entry name" value="S_TKc"/>
    <property type="match status" value="1"/>
</dbReference>
<evidence type="ECO:0000259" key="6">
    <source>
        <dbReference type="PROSITE" id="PS50011"/>
    </source>
</evidence>
<keyword evidence="2" id="KW-0547">Nucleotide-binding</keyword>
<evidence type="ECO:0000256" key="5">
    <source>
        <dbReference type="SAM" id="Coils"/>
    </source>
</evidence>
<dbReference type="GO" id="GO:0000407">
    <property type="term" value="C:phagophore assembly site"/>
    <property type="evidence" value="ECO:0007669"/>
    <property type="project" value="TreeGrafter"/>
</dbReference>
<evidence type="ECO:0000313" key="7">
    <source>
        <dbReference type="EMBL" id="KAA6368470.1"/>
    </source>
</evidence>
<dbReference type="Proteomes" id="UP000324800">
    <property type="component" value="Unassembled WGS sequence"/>
</dbReference>
<evidence type="ECO:0000256" key="4">
    <source>
        <dbReference type="ARBA" id="ARBA00022840"/>
    </source>
</evidence>
<dbReference type="CDD" id="cd00180">
    <property type="entry name" value="PKc"/>
    <property type="match status" value="1"/>
</dbReference>
<name>A0A5J4UE82_9EUKA</name>
<dbReference type="GO" id="GO:0010506">
    <property type="term" value="P:regulation of autophagy"/>
    <property type="evidence" value="ECO:0007669"/>
    <property type="project" value="InterPro"/>
</dbReference>
<reference evidence="7 8" key="1">
    <citation type="submission" date="2019-03" db="EMBL/GenBank/DDBJ databases">
        <title>Single cell metagenomics reveals metabolic interactions within the superorganism composed of flagellate Streblomastix strix and complex community of Bacteroidetes bacteria on its surface.</title>
        <authorList>
            <person name="Treitli S.C."/>
            <person name="Kolisko M."/>
            <person name="Husnik F."/>
            <person name="Keeling P."/>
            <person name="Hampl V."/>
        </authorList>
    </citation>
    <scope>NUCLEOTIDE SEQUENCE [LARGE SCALE GENOMIC DNA]</scope>
    <source>
        <strain evidence="7">ST1C</strain>
    </source>
</reference>
<feature type="coiled-coil region" evidence="5">
    <location>
        <begin position="39"/>
        <end position="74"/>
    </location>
</feature>
<evidence type="ECO:0000256" key="1">
    <source>
        <dbReference type="ARBA" id="ARBA00022679"/>
    </source>
</evidence>
<keyword evidence="4" id="KW-0067">ATP-binding</keyword>
<dbReference type="GO" id="GO:0005776">
    <property type="term" value="C:autophagosome"/>
    <property type="evidence" value="ECO:0007669"/>
    <property type="project" value="TreeGrafter"/>
</dbReference>
<dbReference type="GO" id="GO:0005524">
    <property type="term" value="F:ATP binding"/>
    <property type="evidence" value="ECO:0007669"/>
    <property type="project" value="UniProtKB-KW"/>
</dbReference>
<dbReference type="EMBL" id="SNRW01017319">
    <property type="protein sequence ID" value="KAA6368470.1"/>
    <property type="molecule type" value="Genomic_DNA"/>
</dbReference>
<dbReference type="PROSITE" id="PS00108">
    <property type="entry name" value="PROTEIN_KINASE_ST"/>
    <property type="match status" value="1"/>
</dbReference>
<dbReference type="GO" id="GO:0004674">
    <property type="term" value="F:protein serine/threonine kinase activity"/>
    <property type="evidence" value="ECO:0007669"/>
    <property type="project" value="InterPro"/>
</dbReference>
<dbReference type="SUPFAM" id="SSF56112">
    <property type="entry name" value="Protein kinase-like (PK-like)"/>
    <property type="match status" value="2"/>
</dbReference>
<evidence type="ECO:0000256" key="2">
    <source>
        <dbReference type="ARBA" id="ARBA00022741"/>
    </source>
</evidence>
<dbReference type="InterPro" id="IPR011009">
    <property type="entry name" value="Kinase-like_dom_sf"/>
</dbReference>
<dbReference type="InterPro" id="IPR045269">
    <property type="entry name" value="Atg1-like"/>
</dbReference>
<dbReference type="InterPro" id="IPR008271">
    <property type="entry name" value="Ser/Thr_kinase_AS"/>
</dbReference>
<dbReference type="GO" id="GO:0016020">
    <property type="term" value="C:membrane"/>
    <property type="evidence" value="ECO:0007669"/>
    <property type="project" value="TreeGrafter"/>
</dbReference>
<dbReference type="Pfam" id="PF00069">
    <property type="entry name" value="Pkinase"/>
    <property type="match status" value="1"/>
</dbReference>
<dbReference type="PANTHER" id="PTHR24348">
    <property type="entry name" value="SERINE/THREONINE-PROTEIN KINASE UNC-51-RELATED"/>
    <property type="match status" value="1"/>
</dbReference>
<evidence type="ECO:0000256" key="3">
    <source>
        <dbReference type="ARBA" id="ARBA00022777"/>
    </source>
</evidence>
<protein>
    <submittedName>
        <fullName evidence="7">Putative MAP kinase kinase family domain protein</fullName>
    </submittedName>
</protein>
<keyword evidence="1" id="KW-0808">Transferase</keyword>
<dbReference type="Gene3D" id="3.30.200.20">
    <property type="entry name" value="Phosphorylase Kinase, domain 1"/>
    <property type="match status" value="2"/>
</dbReference>
<sequence>MQYNKIDYENRLQTIRTLGKGSFGSVYLAYHLGYQIDYVKIFQKEQKQVKEQEQKKQQEQEKELVQKEEQAKEQCYHPHNLLVHLSTFIQRQQASADLIQMSSTIPQASVVSFNTTWKKSDFDRKERLGKGAFGVVRHVIERKTQLHAAWKEVNYETPEEIEMVNNEIEIMKKIYGIVLKTNSSFIHIVQPLGFFTNQRKDKAYIVLEYCSEGDLRQYIDNMKKSGTIISPQKTFEMIFELAYSLYQLHSNGILHADLKPENILLVGGFKVKLADFGLAHQFQVGREWTTAHGGTFPYKAPEIMCSKNNDKQPHEINKLKETSAADIWAFGVMIFELIAQRHPFFNRKVCNN</sequence>
<organism evidence="7 8">
    <name type="scientific">Streblomastix strix</name>
    <dbReference type="NCBI Taxonomy" id="222440"/>
    <lineage>
        <taxon>Eukaryota</taxon>
        <taxon>Metamonada</taxon>
        <taxon>Preaxostyla</taxon>
        <taxon>Oxymonadida</taxon>
        <taxon>Streblomastigidae</taxon>
        <taxon>Streblomastix</taxon>
    </lineage>
</organism>
<keyword evidence="3 7" id="KW-0418">Kinase</keyword>
<evidence type="ECO:0000313" key="8">
    <source>
        <dbReference type="Proteomes" id="UP000324800"/>
    </source>
</evidence>
<dbReference type="OrthoDB" id="1890790at2759"/>
<dbReference type="AlphaFoldDB" id="A0A5J4UE82"/>
<dbReference type="GO" id="GO:0000045">
    <property type="term" value="P:autophagosome assembly"/>
    <property type="evidence" value="ECO:0007669"/>
    <property type="project" value="TreeGrafter"/>
</dbReference>
<proteinExistence type="predicted"/>
<feature type="domain" description="Protein kinase" evidence="6">
    <location>
        <begin position="122"/>
        <end position="352"/>
    </location>
</feature>